<dbReference type="STRING" id="403673.A0A177VZJ0"/>
<gene>
    <name evidence="8" type="ORF">BDEG_28643</name>
</gene>
<dbReference type="GO" id="GO:0072380">
    <property type="term" value="C:TRC complex"/>
    <property type="evidence" value="ECO:0007669"/>
    <property type="project" value="TreeGrafter"/>
</dbReference>
<feature type="domain" description="SGTA homodimerisation" evidence="6">
    <location>
        <begin position="4"/>
        <end position="69"/>
    </location>
</feature>
<comment type="similarity">
    <text evidence="1">Belongs to the SGT family.</text>
</comment>
<keyword evidence="3 4" id="KW-0802">TPR repeat</keyword>
<dbReference type="eggNOG" id="KOG0553">
    <property type="taxonomic scope" value="Eukaryota"/>
</dbReference>
<dbReference type="Pfam" id="PF17830">
    <property type="entry name" value="STI1-HOP_DP"/>
    <property type="match status" value="1"/>
</dbReference>
<dbReference type="PROSITE" id="PS50005">
    <property type="entry name" value="TPR"/>
    <property type="match status" value="1"/>
</dbReference>
<feature type="domain" description="STI1/HOP DP" evidence="7">
    <location>
        <begin position="260"/>
        <end position="304"/>
    </location>
</feature>
<dbReference type="PANTHER" id="PTHR45831">
    <property type="entry name" value="LD24721P"/>
    <property type="match status" value="1"/>
</dbReference>
<dbReference type="SMART" id="SM00028">
    <property type="entry name" value="TPR"/>
    <property type="match status" value="3"/>
</dbReference>
<dbReference type="GO" id="GO:0060090">
    <property type="term" value="F:molecular adaptor activity"/>
    <property type="evidence" value="ECO:0007669"/>
    <property type="project" value="TreeGrafter"/>
</dbReference>
<dbReference type="PANTHER" id="PTHR45831:SF2">
    <property type="entry name" value="LD24721P"/>
    <property type="match status" value="1"/>
</dbReference>
<comment type="caution">
    <text evidence="8">The sequence shown here is derived from an EMBL/GenBank/DDBJ whole genome shotgun (WGS) entry which is preliminary data.</text>
</comment>
<dbReference type="InterPro" id="IPR047150">
    <property type="entry name" value="SGT"/>
</dbReference>
<dbReference type="GO" id="GO:0016020">
    <property type="term" value="C:membrane"/>
    <property type="evidence" value="ECO:0007669"/>
    <property type="project" value="TreeGrafter"/>
</dbReference>
<dbReference type="InterPro" id="IPR011990">
    <property type="entry name" value="TPR-like_helical_dom_sf"/>
</dbReference>
<dbReference type="GO" id="GO:0006620">
    <property type="term" value="P:post-translational protein targeting to endoplasmic reticulum membrane"/>
    <property type="evidence" value="ECO:0007669"/>
    <property type="project" value="TreeGrafter"/>
</dbReference>
<evidence type="ECO:0000256" key="4">
    <source>
        <dbReference type="PROSITE-ProRule" id="PRU00339"/>
    </source>
</evidence>
<dbReference type="EMBL" id="AATT01000296">
    <property type="protein sequence ID" value="OAJ32762.1"/>
    <property type="molecule type" value="Genomic_DNA"/>
</dbReference>
<protein>
    <submittedName>
        <fullName evidence="8">Uncharacterized protein</fullName>
    </submittedName>
</protein>
<name>A0A177VZJ0_BATDL</name>
<evidence type="ECO:0000256" key="1">
    <source>
        <dbReference type="ARBA" id="ARBA00008175"/>
    </source>
</evidence>
<evidence type="ECO:0000313" key="8">
    <source>
        <dbReference type="EMBL" id="OAJ32762.1"/>
    </source>
</evidence>
<dbReference type="InterPro" id="IPR032374">
    <property type="entry name" value="SGTA_dimer"/>
</dbReference>
<feature type="compositionally biased region" description="Low complexity" evidence="5">
    <location>
        <begin position="216"/>
        <end position="225"/>
    </location>
</feature>
<feature type="region of interest" description="Disordered" evidence="5">
    <location>
        <begin position="216"/>
        <end position="236"/>
    </location>
</feature>
<organism evidence="8 9">
    <name type="scientific">Batrachochytrium dendrobatidis (strain JEL423)</name>
    <dbReference type="NCBI Taxonomy" id="403673"/>
    <lineage>
        <taxon>Eukaryota</taxon>
        <taxon>Fungi</taxon>
        <taxon>Fungi incertae sedis</taxon>
        <taxon>Chytridiomycota</taxon>
        <taxon>Chytridiomycota incertae sedis</taxon>
        <taxon>Chytridiomycetes</taxon>
        <taxon>Rhizophydiales</taxon>
        <taxon>Rhizophydiales incertae sedis</taxon>
        <taxon>Batrachochytrium</taxon>
    </lineage>
</organism>
<dbReference type="AlphaFoldDB" id="A0A177VZJ0"/>
<dbReference type="Proteomes" id="UP000077115">
    <property type="component" value="Unassembled WGS sequence"/>
</dbReference>
<dbReference type="Gene3D" id="1.25.40.10">
    <property type="entry name" value="Tetratricopeptide repeat domain"/>
    <property type="match status" value="1"/>
</dbReference>
<evidence type="ECO:0000259" key="7">
    <source>
        <dbReference type="Pfam" id="PF17830"/>
    </source>
</evidence>
<dbReference type="Gene3D" id="1.20.5.420">
    <property type="entry name" value="Immunoglobulin FC, subunit C"/>
    <property type="match status" value="1"/>
</dbReference>
<dbReference type="InterPro" id="IPR041243">
    <property type="entry name" value="STI1/HOP_DP"/>
</dbReference>
<feature type="repeat" description="TPR" evidence="4">
    <location>
        <begin position="166"/>
        <end position="199"/>
    </location>
</feature>
<dbReference type="SUPFAM" id="SSF48452">
    <property type="entry name" value="TPR-like"/>
    <property type="match status" value="1"/>
</dbReference>
<dbReference type="Pfam" id="PF16546">
    <property type="entry name" value="SGTA_dimer"/>
    <property type="match status" value="1"/>
</dbReference>
<dbReference type="Gene3D" id="1.10.260.100">
    <property type="match status" value="1"/>
</dbReference>
<evidence type="ECO:0000256" key="5">
    <source>
        <dbReference type="SAM" id="MobiDB-lite"/>
    </source>
</evidence>
<evidence type="ECO:0000256" key="3">
    <source>
        <dbReference type="ARBA" id="ARBA00022803"/>
    </source>
</evidence>
<dbReference type="InterPro" id="IPR019734">
    <property type="entry name" value="TPR_rpt"/>
</dbReference>
<evidence type="ECO:0000259" key="6">
    <source>
        <dbReference type="Pfam" id="PF16546"/>
    </source>
</evidence>
<evidence type="ECO:0000256" key="2">
    <source>
        <dbReference type="ARBA" id="ARBA00022737"/>
    </source>
</evidence>
<dbReference type="OrthoDB" id="2335338at2759"/>
<sequence>MIDNKQKLASKICQFLQQSIADGTIKADDAEGIEVATQCIAEAFGIDANKLEQDEQGSKPTNLLSIFNVFLATQKKLGSDNISSEPRSGPTDAQKMQAEEFKAAGNKLMAGKMFPQAIEKYTQAIALDATNAVYFANRAAAHSQDGNHDDAAVDARSSIKLDPSYSKGYSRLGHALFCVGKYSESIEAYEGGLKIEPGNASMLQAIQAANAKLATSSTASRSTSAPGNSDSGAMPDLAGMGGLGGMDFSAMMSNPNFMSMAAKMMNNPQIAEMMKNPEMAKMAQNMMSDPNALSGLLNNPKMAAMAEQFGKK</sequence>
<proteinExistence type="inferred from homology"/>
<reference evidence="8 9" key="2">
    <citation type="submission" date="2016-05" db="EMBL/GenBank/DDBJ databases">
        <title>Lineage-specific infection strategies underlie the spectrum of fungal disease in amphibians.</title>
        <authorList>
            <person name="Cuomo C.A."/>
            <person name="Farrer R.A."/>
            <person name="James T."/>
            <person name="Longcore J."/>
            <person name="Birren B."/>
        </authorList>
    </citation>
    <scope>NUCLEOTIDE SEQUENCE [LARGE SCALE GENOMIC DNA]</scope>
    <source>
        <strain evidence="8 9">JEL423</strain>
    </source>
</reference>
<accession>A0A177VZJ0</accession>
<keyword evidence="2" id="KW-0677">Repeat</keyword>
<dbReference type="FunFam" id="1.20.5.420:FF:000005">
    <property type="entry name" value="Hsc70 cochaperone (SGT), putative"/>
    <property type="match status" value="1"/>
</dbReference>
<reference evidence="8 9" key="1">
    <citation type="submission" date="2006-10" db="EMBL/GenBank/DDBJ databases">
        <title>The Genome Sequence of Batrachochytrium dendrobatidis JEL423.</title>
        <authorList>
            <consortium name="The Broad Institute Genome Sequencing Platform"/>
            <person name="Birren B."/>
            <person name="Lander E."/>
            <person name="Galagan J."/>
            <person name="Cuomo C."/>
            <person name="Devon K."/>
            <person name="Jaffe D."/>
            <person name="Butler J."/>
            <person name="Alvarez P."/>
            <person name="Gnerre S."/>
            <person name="Grabherr M."/>
            <person name="Kleber M."/>
            <person name="Mauceli E."/>
            <person name="Brockman W."/>
            <person name="Young S."/>
            <person name="LaButti K."/>
            <person name="Sykes S."/>
            <person name="DeCaprio D."/>
            <person name="Crawford M."/>
            <person name="Koehrsen M."/>
            <person name="Engels R."/>
            <person name="Montgomery P."/>
            <person name="Pearson M."/>
            <person name="Howarth C."/>
            <person name="Larson L."/>
            <person name="White J."/>
            <person name="O'Leary S."/>
            <person name="Kodira C."/>
            <person name="Zeng Q."/>
            <person name="Yandava C."/>
            <person name="Alvarado L."/>
            <person name="Longcore J."/>
            <person name="James T."/>
        </authorList>
    </citation>
    <scope>NUCLEOTIDE SEQUENCE [LARGE SCALE GENOMIC DNA]</scope>
    <source>
        <strain evidence="8 9">JEL423</strain>
    </source>
</reference>
<evidence type="ECO:0000313" key="9">
    <source>
        <dbReference type="Proteomes" id="UP000077115"/>
    </source>
</evidence>
<dbReference type="VEuPathDB" id="FungiDB:BDEG_28643"/>